<dbReference type="PROSITE" id="PS51125">
    <property type="entry name" value="NHL"/>
    <property type="match status" value="1"/>
</dbReference>
<dbReference type="InterPro" id="IPR000315">
    <property type="entry name" value="Znf_B-box"/>
</dbReference>
<dbReference type="SUPFAM" id="SSF57850">
    <property type="entry name" value="RING/U-box"/>
    <property type="match status" value="1"/>
</dbReference>
<keyword evidence="12" id="KW-1185">Reference proteome</keyword>
<dbReference type="Gene3D" id="3.30.160.60">
    <property type="entry name" value="Classic Zinc Finger"/>
    <property type="match status" value="1"/>
</dbReference>
<feature type="coiled-coil region" evidence="8">
    <location>
        <begin position="231"/>
        <end position="265"/>
    </location>
</feature>
<keyword evidence="1" id="KW-0597">Phosphoprotein</keyword>
<dbReference type="Gene3D" id="3.30.40.10">
    <property type="entry name" value="Zinc/RING finger domain, C3HC4 (zinc finger)"/>
    <property type="match status" value="1"/>
</dbReference>
<feature type="domain" description="RING-type" evidence="9">
    <location>
        <begin position="14"/>
        <end position="61"/>
    </location>
</feature>
<reference evidence="11 12" key="1">
    <citation type="submission" date="2024-11" db="EMBL/GenBank/DDBJ databases">
        <title>Chromosome-level genome assembly of the freshwater bivalve Anodonta woodiana.</title>
        <authorList>
            <person name="Chen X."/>
        </authorList>
    </citation>
    <scope>NUCLEOTIDE SEQUENCE [LARGE SCALE GENOMIC DNA]</scope>
    <source>
        <strain evidence="11">MN2024</strain>
        <tissue evidence="11">Gills</tissue>
    </source>
</reference>
<evidence type="ECO:0000256" key="2">
    <source>
        <dbReference type="ARBA" id="ARBA00022723"/>
    </source>
</evidence>
<dbReference type="PANTHER" id="PTHR25462:SF296">
    <property type="entry name" value="MEIOTIC P26, ISOFORM F"/>
    <property type="match status" value="1"/>
</dbReference>
<keyword evidence="5" id="KW-0862">Zinc</keyword>
<evidence type="ECO:0000256" key="7">
    <source>
        <dbReference type="PROSITE-ProRule" id="PRU00504"/>
    </source>
</evidence>
<feature type="domain" description="B box-type" evidence="10">
    <location>
        <begin position="104"/>
        <end position="145"/>
    </location>
</feature>
<proteinExistence type="predicted"/>
<sequence>MEAAITHTEDEPTCPICLGLFNVPRQLPCAHTFCQSCLQSYITSKATEHEKKRCIECPVCRKTAGHFTQNKPTSEWASSFPIDTVIQCIIPTKSKVDRVCDACCSDGSSVTATGFCAVCEEAMCDNCLSVHRKQKMSKAHSILTMEELLNNPQNVMKFAEGFTCLDHEDDLKLYCNDHKIACCGICYFESHSNCSKVIKLKDELPALLRETKTSEIIEELKKLQTHLKTFIDVKESNNKALESQVNGLTDQIREVRTRINTALDELEMKVKTEGKRIHKEAAIRTQTENHQCWSLIHAIRNSQLLCETVHKYGIDLQKFLTAEKIKSQLPLYYSQVREKYERTDMLTVQVKFTPLLESIISLSSSDIGKLVTMNGSTLSIPGLRKPTKECHVEKVETFDVNISGNSDTTCYSGITILPRDRVMLVDSYNGQCILLNNSHQVVTTYKLTGHPYDICVVGDEEVAVSVYNQNTIHILSVRDDVIRPVRTIATKYKCFGIAAAGNGEMVVVGDCGNNKYCWSLIRDGREVNYSDQYYSSSRCINCIAMNNSKTRVYVTVPNANSLQCFNMEGKKQYTYSPDNLKYPLGVAVDRDDNIYVVGYNSHNIHQLSPEGCILQVITTGVPQNPRAISFENSTDTFIITNSSDKPKLYIYQLK</sequence>
<dbReference type="Gene3D" id="2.120.10.30">
    <property type="entry name" value="TolB, C-terminal domain"/>
    <property type="match status" value="1"/>
</dbReference>
<dbReference type="InterPro" id="IPR013083">
    <property type="entry name" value="Znf_RING/FYVE/PHD"/>
</dbReference>
<evidence type="ECO:0000256" key="6">
    <source>
        <dbReference type="PROSITE-ProRule" id="PRU00024"/>
    </source>
</evidence>
<organism evidence="11 12">
    <name type="scientific">Sinanodonta woodiana</name>
    <name type="common">Chinese pond mussel</name>
    <name type="synonym">Anodonta woodiana</name>
    <dbReference type="NCBI Taxonomy" id="1069815"/>
    <lineage>
        <taxon>Eukaryota</taxon>
        <taxon>Metazoa</taxon>
        <taxon>Spiralia</taxon>
        <taxon>Lophotrochozoa</taxon>
        <taxon>Mollusca</taxon>
        <taxon>Bivalvia</taxon>
        <taxon>Autobranchia</taxon>
        <taxon>Heteroconchia</taxon>
        <taxon>Palaeoheterodonta</taxon>
        <taxon>Unionida</taxon>
        <taxon>Unionoidea</taxon>
        <taxon>Unionidae</taxon>
        <taxon>Unioninae</taxon>
        <taxon>Sinanodonta</taxon>
    </lineage>
</organism>
<evidence type="ECO:0000259" key="9">
    <source>
        <dbReference type="PROSITE" id="PS50089"/>
    </source>
</evidence>
<dbReference type="InterPro" id="IPR047153">
    <property type="entry name" value="TRIM45/56/19-like"/>
</dbReference>
<evidence type="ECO:0000256" key="8">
    <source>
        <dbReference type="SAM" id="Coils"/>
    </source>
</evidence>
<gene>
    <name evidence="11" type="ORF">ACJMK2_003181</name>
</gene>
<dbReference type="PROSITE" id="PS50089">
    <property type="entry name" value="ZF_RING_2"/>
    <property type="match status" value="1"/>
</dbReference>
<keyword evidence="4 6" id="KW-0863">Zinc-finger</keyword>
<keyword evidence="3" id="KW-0677">Repeat</keyword>
<dbReference type="PROSITE" id="PS50119">
    <property type="entry name" value="ZF_BBOX"/>
    <property type="match status" value="1"/>
</dbReference>
<dbReference type="InterPro" id="IPR027370">
    <property type="entry name" value="Znf-RING_euk"/>
</dbReference>
<evidence type="ECO:0000259" key="10">
    <source>
        <dbReference type="PROSITE" id="PS50119"/>
    </source>
</evidence>
<evidence type="ECO:0000256" key="4">
    <source>
        <dbReference type="ARBA" id="ARBA00022771"/>
    </source>
</evidence>
<evidence type="ECO:0000256" key="3">
    <source>
        <dbReference type="ARBA" id="ARBA00022737"/>
    </source>
</evidence>
<keyword evidence="8" id="KW-0175">Coiled coil</keyword>
<dbReference type="GO" id="GO:0008270">
    <property type="term" value="F:zinc ion binding"/>
    <property type="evidence" value="ECO:0007669"/>
    <property type="project" value="UniProtKB-KW"/>
</dbReference>
<feature type="repeat" description="NHL" evidence="7">
    <location>
        <begin position="569"/>
        <end position="610"/>
    </location>
</feature>
<evidence type="ECO:0000313" key="11">
    <source>
        <dbReference type="EMBL" id="KAL3890910.1"/>
    </source>
</evidence>
<dbReference type="Proteomes" id="UP001634394">
    <property type="component" value="Unassembled WGS sequence"/>
</dbReference>
<keyword evidence="2" id="KW-0479">Metal-binding</keyword>
<evidence type="ECO:0000256" key="5">
    <source>
        <dbReference type="ARBA" id="ARBA00022833"/>
    </source>
</evidence>
<name>A0ABD3XZE9_SINWO</name>
<dbReference type="Gene3D" id="2.40.10.500">
    <property type="match status" value="1"/>
</dbReference>
<dbReference type="InterPro" id="IPR017907">
    <property type="entry name" value="Znf_RING_CS"/>
</dbReference>
<dbReference type="SUPFAM" id="SSF63829">
    <property type="entry name" value="Calcium-dependent phosphotriesterase"/>
    <property type="match status" value="1"/>
</dbReference>
<dbReference type="PANTHER" id="PTHR25462">
    <property type="entry name" value="BONUS, ISOFORM C-RELATED"/>
    <property type="match status" value="1"/>
</dbReference>
<evidence type="ECO:0000256" key="1">
    <source>
        <dbReference type="ARBA" id="ARBA00022553"/>
    </source>
</evidence>
<dbReference type="Pfam" id="PF13445">
    <property type="entry name" value="zf-RING_UBOX"/>
    <property type="match status" value="1"/>
</dbReference>
<dbReference type="InterPro" id="IPR001258">
    <property type="entry name" value="NHL_repeat"/>
</dbReference>
<dbReference type="InterPro" id="IPR001841">
    <property type="entry name" value="Znf_RING"/>
</dbReference>
<comment type="caution">
    <text evidence="11">The sequence shown here is derived from an EMBL/GenBank/DDBJ whole genome shotgun (WGS) entry which is preliminary data.</text>
</comment>
<dbReference type="SMART" id="SM00184">
    <property type="entry name" value="RING"/>
    <property type="match status" value="1"/>
</dbReference>
<dbReference type="AlphaFoldDB" id="A0ABD3XZE9"/>
<evidence type="ECO:0000313" key="12">
    <source>
        <dbReference type="Proteomes" id="UP001634394"/>
    </source>
</evidence>
<protein>
    <submittedName>
        <fullName evidence="11">Uncharacterized protein</fullName>
    </submittedName>
</protein>
<dbReference type="EMBL" id="JBJQND010000001">
    <property type="protein sequence ID" value="KAL3890910.1"/>
    <property type="molecule type" value="Genomic_DNA"/>
</dbReference>
<dbReference type="InterPro" id="IPR011042">
    <property type="entry name" value="6-blade_b-propeller_TolB-like"/>
</dbReference>
<accession>A0ABD3XZE9</accession>
<dbReference type="PROSITE" id="PS00518">
    <property type="entry name" value="ZF_RING_1"/>
    <property type="match status" value="1"/>
</dbReference>